<dbReference type="GO" id="GO:0033612">
    <property type="term" value="F:receptor serine/threonine kinase binding"/>
    <property type="evidence" value="ECO:0007669"/>
    <property type="project" value="TreeGrafter"/>
</dbReference>
<evidence type="ECO:0000256" key="11">
    <source>
        <dbReference type="ARBA" id="ARBA00023136"/>
    </source>
</evidence>
<proteinExistence type="predicted"/>
<dbReference type="Gene3D" id="1.10.510.10">
    <property type="entry name" value="Transferase(Phosphotransferase) domain 1"/>
    <property type="match status" value="1"/>
</dbReference>
<dbReference type="SMART" id="SM00369">
    <property type="entry name" value="LRR_TYP"/>
    <property type="match status" value="6"/>
</dbReference>
<evidence type="ECO:0000259" key="16">
    <source>
        <dbReference type="PROSITE" id="PS50011"/>
    </source>
</evidence>
<protein>
    <recommendedName>
        <fullName evidence="16">Protein kinase domain-containing protein</fullName>
    </recommendedName>
</protein>
<gene>
    <name evidence="17" type="ORF">ZIOFF_052204</name>
</gene>
<sequence length="1077" mass="117452">MAGSDSGAIRESIRSAVNRFGRLAQPGLEIAIFSATNLIVTARRPPADRSAPARLAAMTVGPDRSTLDFFASQSTNERRLLLRIQQDWADPVLDSTWNTSSWPGVDFSADGFVINISLSNNYDPRLSRPIPASLCFLRNLTHLDLSYNNIPGEFPVALYNCSSLSYLDLSQNRFVGVVPADVDRLSPLLTHLDLSSNNFSGDVPPSIGRFSALRSLILNSNLFNGSFPKEIGNLSNLETLSLAYNPFAPIRVPADFGNLTKLTFLWMTSTNIVGEIPISLSNLTGLALLDLSMNSLTGQIPSGIWRIPKLEYLYLYINNLSGPIVIDGSIAAGLNEIDVSMNKINGSIPEEFGNLQYLSALFLYYNQLSGEIPASIGRLPSLTDLRLFGNSLTGVLPPELGKHSPLWNFEVWDNRISGEIPEGLCNGGELNSIVLFNNNMSGRISSSISKCSKLNNIQLYGNHFTGDVPAGLWSAVNLTIVIMRENSFSGEIPSSLPWNLTRLDISNNRFSGQIPSSAYNLLVFNARNNAFSGHLPTSMAGLPRLQTLALGGNAIGGSIPADISVLRYLTELDLSHNQLSGEIPSSIGDLVVLNSLDLSVNQLTGSIPSAMGGLRFSFLNLSSNSFTGEIPAALQSGAYDRSFLANPGLCAASGGVLLNVRACHRGGSGSSGLTYRLRILFFILGAAVLLMVTAFAAFVYRDQKKRRRSPGGYDNDLSRWKLTSFQAVDFTESSILRGIKEENAIGSGGTGQVYKVALGNRAAEVVAVKKIWNTKRLSNNLEKSFLAEVEILGSIRHKNIVSLLCCISSADSKLLVYEFMENQSLDKWLHGNRGPLDWPRRLDIAIGAARGLSYMHHQCSPPVIHRDIKSSNILLDPDFDARIADFGLARLLVNPGEPDTVSVIAGSIGYMAPECGYSRRLNEKVDVFSFGVVLLELTTGREASNDGVECNLAEWAWMQFQEGRNLSEVVDPTMGDDSPYTNDATTVFKLGLLCTDTLPSRRPAMKEVLQMLLECNRPWAAGGKADRIRAPHLLSQIKSGSQLKESTIVDEVDDDTISINVWGEEEERLQPLFIPRL</sequence>
<dbReference type="Gene3D" id="3.80.10.10">
    <property type="entry name" value="Ribonuclease Inhibitor"/>
    <property type="match status" value="3"/>
</dbReference>
<dbReference type="SMART" id="SM00220">
    <property type="entry name" value="S_TKc"/>
    <property type="match status" value="1"/>
</dbReference>
<evidence type="ECO:0000256" key="8">
    <source>
        <dbReference type="ARBA" id="ARBA00022777"/>
    </source>
</evidence>
<evidence type="ECO:0000256" key="9">
    <source>
        <dbReference type="ARBA" id="ARBA00022840"/>
    </source>
</evidence>
<dbReference type="CDD" id="cd14066">
    <property type="entry name" value="STKc_IRAK"/>
    <property type="match status" value="1"/>
</dbReference>
<dbReference type="InterPro" id="IPR001611">
    <property type="entry name" value="Leu-rich_rpt"/>
</dbReference>
<evidence type="ECO:0000256" key="14">
    <source>
        <dbReference type="PROSITE-ProRule" id="PRU10141"/>
    </source>
</evidence>
<dbReference type="InterPro" id="IPR032675">
    <property type="entry name" value="LRR_dom_sf"/>
</dbReference>
<dbReference type="PANTHER" id="PTHR48056:SF29">
    <property type="entry name" value="RECEPTOR-LIKE PROTEIN KINASE HSL1"/>
    <property type="match status" value="1"/>
</dbReference>
<evidence type="ECO:0000256" key="5">
    <source>
        <dbReference type="ARBA" id="ARBA00022729"/>
    </source>
</evidence>
<keyword evidence="5" id="KW-0732">Signal</keyword>
<dbReference type="InterPro" id="IPR011009">
    <property type="entry name" value="Kinase-like_dom_sf"/>
</dbReference>
<keyword evidence="2" id="KW-0433">Leucine-rich repeat</keyword>
<organism evidence="17 18">
    <name type="scientific">Zingiber officinale</name>
    <name type="common">Ginger</name>
    <name type="synonym">Amomum zingiber</name>
    <dbReference type="NCBI Taxonomy" id="94328"/>
    <lineage>
        <taxon>Eukaryota</taxon>
        <taxon>Viridiplantae</taxon>
        <taxon>Streptophyta</taxon>
        <taxon>Embryophyta</taxon>
        <taxon>Tracheophyta</taxon>
        <taxon>Spermatophyta</taxon>
        <taxon>Magnoliopsida</taxon>
        <taxon>Liliopsida</taxon>
        <taxon>Zingiberales</taxon>
        <taxon>Zingiberaceae</taxon>
        <taxon>Zingiber</taxon>
    </lineage>
</organism>
<keyword evidence="12" id="KW-0675">Receptor</keyword>
<evidence type="ECO:0000256" key="3">
    <source>
        <dbReference type="ARBA" id="ARBA00022679"/>
    </source>
</evidence>
<name>A0A8J5FN97_ZINOF</name>
<dbReference type="PROSITE" id="PS50011">
    <property type="entry name" value="PROTEIN_KINASE_DOM"/>
    <property type="match status" value="1"/>
</dbReference>
<evidence type="ECO:0000256" key="2">
    <source>
        <dbReference type="ARBA" id="ARBA00022614"/>
    </source>
</evidence>
<keyword evidence="3" id="KW-0808">Transferase</keyword>
<evidence type="ECO:0000313" key="18">
    <source>
        <dbReference type="Proteomes" id="UP000734854"/>
    </source>
</evidence>
<dbReference type="PANTHER" id="PTHR48056">
    <property type="entry name" value="LRR RECEPTOR-LIKE SERINE/THREONINE-PROTEIN KINASE-RELATED"/>
    <property type="match status" value="1"/>
</dbReference>
<dbReference type="SUPFAM" id="SSF52047">
    <property type="entry name" value="RNI-like"/>
    <property type="match status" value="2"/>
</dbReference>
<dbReference type="FunFam" id="1.10.510.10:FF:000365">
    <property type="entry name" value="Leucine-rich repeat receptor-like serine/threonine-protein kinase At1g17230"/>
    <property type="match status" value="1"/>
</dbReference>
<dbReference type="InterPro" id="IPR050647">
    <property type="entry name" value="Plant_LRR-RLKs"/>
</dbReference>
<evidence type="ECO:0000256" key="7">
    <source>
        <dbReference type="ARBA" id="ARBA00022741"/>
    </source>
</evidence>
<evidence type="ECO:0000256" key="1">
    <source>
        <dbReference type="ARBA" id="ARBA00004162"/>
    </source>
</evidence>
<dbReference type="InterPro" id="IPR000719">
    <property type="entry name" value="Prot_kinase_dom"/>
</dbReference>
<dbReference type="Proteomes" id="UP000734854">
    <property type="component" value="Unassembled WGS sequence"/>
</dbReference>
<dbReference type="AlphaFoldDB" id="A0A8J5FN97"/>
<evidence type="ECO:0000256" key="6">
    <source>
        <dbReference type="ARBA" id="ARBA00022737"/>
    </source>
</evidence>
<accession>A0A8J5FN97</accession>
<comment type="subcellular location">
    <subcellularLocation>
        <location evidence="1">Cell membrane</location>
        <topology evidence="1">Single-pass membrane protein</topology>
    </subcellularLocation>
</comment>
<dbReference type="GO" id="GO:0004672">
    <property type="term" value="F:protein kinase activity"/>
    <property type="evidence" value="ECO:0007669"/>
    <property type="project" value="InterPro"/>
</dbReference>
<feature type="domain" description="Protein kinase" evidence="16">
    <location>
        <begin position="739"/>
        <end position="1020"/>
    </location>
</feature>
<evidence type="ECO:0000256" key="15">
    <source>
        <dbReference type="SAM" id="Phobius"/>
    </source>
</evidence>
<dbReference type="PROSITE" id="PS00108">
    <property type="entry name" value="PROTEIN_KINASE_ST"/>
    <property type="match status" value="1"/>
</dbReference>
<dbReference type="EMBL" id="JACMSC010000014">
    <property type="protein sequence ID" value="KAG6490874.1"/>
    <property type="molecule type" value="Genomic_DNA"/>
</dbReference>
<comment type="caution">
    <text evidence="17">The sequence shown here is derived from an EMBL/GenBank/DDBJ whole genome shotgun (WGS) entry which is preliminary data.</text>
</comment>
<dbReference type="SUPFAM" id="SSF56112">
    <property type="entry name" value="Protein kinase-like (PK-like)"/>
    <property type="match status" value="1"/>
</dbReference>
<keyword evidence="11 15" id="KW-0472">Membrane</keyword>
<dbReference type="Gene3D" id="3.30.200.20">
    <property type="entry name" value="Phosphorylase Kinase, domain 1"/>
    <property type="match status" value="1"/>
</dbReference>
<keyword evidence="9 14" id="KW-0067">ATP-binding</keyword>
<evidence type="ECO:0000256" key="4">
    <source>
        <dbReference type="ARBA" id="ARBA00022692"/>
    </source>
</evidence>
<dbReference type="Pfam" id="PF00560">
    <property type="entry name" value="LRR_1"/>
    <property type="match status" value="7"/>
</dbReference>
<keyword evidence="18" id="KW-1185">Reference proteome</keyword>
<keyword evidence="7 14" id="KW-0547">Nucleotide-binding</keyword>
<dbReference type="InterPro" id="IPR008271">
    <property type="entry name" value="Ser/Thr_kinase_AS"/>
</dbReference>
<evidence type="ECO:0000256" key="13">
    <source>
        <dbReference type="ARBA" id="ARBA00023180"/>
    </source>
</evidence>
<evidence type="ECO:0000313" key="17">
    <source>
        <dbReference type="EMBL" id="KAG6490874.1"/>
    </source>
</evidence>
<keyword evidence="6" id="KW-0677">Repeat</keyword>
<dbReference type="GO" id="GO:0009791">
    <property type="term" value="P:post-embryonic development"/>
    <property type="evidence" value="ECO:0007669"/>
    <property type="project" value="UniProtKB-ARBA"/>
</dbReference>
<dbReference type="PROSITE" id="PS00107">
    <property type="entry name" value="PROTEIN_KINASE_ATP"/>
    <property type="match status" value="1"/>
</dbReference>
<dbReference type="Pfam" id="PF00069">
    <property type="entry name" value="Pkinase"/>
    <property type="match status" value="1"/>
</dbReference>
<dbReference type="GO" id="GO:0005886">
    <property type="term" value="C:plasma membrane"/>
    <property type="evidence" value="ECO:0007669"/>
    <property type="project" value="UniProtKB-SubCell"/>
</dbReference>
<reference evidence="17 18" key="1">
    <citation type="submission" date="2020-08" db="EMBL/GenBank/DDBJ databases">
        <title>Plant Genome Project.</title>
        <authorList>
            <person name="Zhang R.-G."/>
        </authorList>
    </citation>
    <scope>NUCLEOTIDE SEQUENCE [LARGE SCALE GENOMIC DNA]</scope>
    <source>
        <tissue evidence="17">Rhizome</tissue>
    </source>
</reference>
<dbReference type="InterPro" id="IPR017441">
    <property type="entry name" value="Protein_kinase_ATP_BS"/>
</dbReference>
<dbReference type="GO" id="GO:0005524">
    <property type="term" value="F:ATP binding"/>
    <property type="evidence" value="ECO:0007669"/>
    <property type="project" value="UniProtKB-UniRule"/>
</dbReference>
<evidence type="ECO:0000256" key="10">
    <source>
        <dbReference type="ARBA" id="ARBA00022989"/>
    </source>
</evidence>
<keyword evidence="10 15" id="KW-1133">Transmembrane helix</keyword>
<keyword evidence="13" id="KW-0325">Glycoprotein</keyword>
<feature type="transmembrane region" description="Helical" evidence="15">
    <location>
        <begin position="679"/>
        <end position="700"/>
    </location>
</feature>
<dbReference type="FunFam" id="3.80.10.10:FF:000041">
    <property type="entry name" value="LRR receptor-like serine/threonine-protein kinase ERECTA"/>
    <property type="match status" value="2"/>
</dbReference>
<dbReference type="Pfam" id="PF13855">
    <property type="entry name" value="LRR_8"/>
    <property type="match status" value="1"/>
</dbReference>
<feature type="binding site" evidence="14">
    <location>
        <position position="770"/>
    </location>
    <ligand>
        <name>ATP</name>
        <dbReference type="ChEBI" id="CHEBI:30616"/>
    </ligand>
</feature>
<keyword evidence="8" id="KW-0418">Kinase</keyword>
<dbReference type="InterPro" id="IPR003591">
    <property type="entry name" value="Leu-rich_rpt_typical-subtyp"/>
</dbReference>
<keyword evidence="4 15" id="KW-0812">Transmembrane</keyword>
<dbReference type="FunFam" id="3.80.10.10:FF:000233">
    <property type="entry name" value="Leucine-rich repeat receptor-like protein kinase TDR"/>
    <property type="match status" value="1"/>
</dbReference>
<evidence type="ECO:0000256" key="12">
    <source>
        <dbReference type="ARBA" id="ARBA00023170"/>
    </source>
</evidence>